<dbReference type="Proteomes" id="UP000199601">
    <property type="component" value="Unassembled WGS sequence"/>
</dbReference>
<dbReference type="AlphaFoldDB" id="A0A0U1D0E3"/>
<dbReference type="Pfam" id="PF05305">
    <property type="entry name" value="DUF732"/>
    <property type="match status" value="1"/>
</dbReference>
<dbReference type="OrthoDB" id="4746045at2"/>
<organism evidence="1 2">
    <name type="scientific">Mycobacterium europaeum</name>
    <dbReference type="NCBI Taxonomy" id="761804"/>
    <lineage>
        <taxon>Bacteria</taxon>
        <taxon>Bacillati</taxon>
        <taxon>Actinomycetota</taxon>
        <taxon>Actinomycetes</taxon>
        <taxon>Mycobacteriales</taxon>
        <taxon>Mycobacteriaceae</taxon>
        <taxon>Mycobacterium</taxon>
        <taxon>Mycobacterium simiae complex</taxon>
    </lineage>
</organism>
<dbReference type="STRING" id="761804.BN000_00874"/>
<accession>A0A0U1D0E3</accession>
<evidence type="ECO:0000313" key="1">
    <source>
        <dbReference type="EMBL" id="CQD04635.1"/>
    </source>
</evidence>
<dbReference type="InterPro" id="IPR007969">
    <property type="entry name" value="DUF732"/>
</dbReference>
<proteinExistence type="predicted"/>
<sequence precursor="true">MFSPRRLAGLTVPMMAGAVVLMNPGTASADAADDAYLARLHTLGLTWPADHDVPLTTMGRLICDDIAWGYSYDQIAQAIHPNLDSRKVSLKEVASMVSVAHSTYCPDVRAMLSASPAPGD</sequence>
<protein>
    <submittedName>
        <fullName evidence="1">Uncharacterized protein</fullName>
    </submittedName>
</protein>
<evidence type="ECO:0000313" key="2">
    <source>
        <dbReference type="Proteomes" id="UP000199601"/>
    </source>
</evidence>
<dbReference type="EMBL" id="CTEC01000001">
    <property type="protein sequence ID" value="CQD04635.1"/>
    <property type="molecule type" value="Genomic_DNA"/>
</dbReference>
<keyword evidence="2" id="KW-1185">Reference proteome</keyword>
<reference evidence="2" key="1">
    <citation type="submission" date="2015-03" db="EMBL/GenBank/DDBJ databases">
        <authorList>
            <person name="Urmite Genomes"/>
        </authorList>
    </citation>
    <scope>NUCLEOTIDE SEQUENCE [LARGE SCALE GENOMIC DNA]</scope>
    <source>
        <strain evidence="2">CSUR P1344</strain>
    </source>
</reference>
<gene>
    <name evidence="1" type="ORF">BN000_00874</name>
</gene>
<dbReference type="RefSeq" id="WP_085239743.1">
    <property type="nucleotide sequence ID" value="NZ_CP157315.1"/>
</dbReference>
<name>A0A0U1D0E3_9MYCO</name>